<dbReference type="KEGG" id="mbet:N8K70_04320"/>
<dbReference type="Proteomes" id="UP001305498">
    <property type="component" value="Chromosome"/>
</dbReference>
<protein>
    <submittedName>
        <fullName evidence="1">Uncharacterized protein</fullName>
    </submittedName>
</protein>
<keyword evidence="2" id="KW-1185">Reference proteome</keyword>
<organism evidence="1 2">
    <name type="scientific">Microbacterium betulae</name>
    <dbReference type="NCBI Taxonomy" id="2981139"/>
    <lineage>
        <taxon>Bacteria</taxon>
        <taxon>Bacillati</taxon>
        <taxon>Actinomycetota</taxon>
        <taxon>Actinomycetes</taxon>
        <taxon>Micrococcales</taxon>
        <taxon>Microbacteriaceae</taxon>
        <taxon>Microbacterium</taxon>
    </lineage>
</organism>
<proteinExistence type="predicted"/>
<dbReference type="EMBL" id="CP118157">
    <property type="protein sequence ID" value="WOF23914.1"/>
    <property type="molecule type" value="Genomic_DNA"/>
</dbReference>
<evidence type="ECO:0000313" key="1">
    <source>
        <dbReference type="EMBL" id="WOF23914.1"/>
    </source>
</evidence>
<gene>
    <name evidence="1" type="ORF">N8K70_04320</name>
</gene>
<dbReference type="AlphaFoldDB" id="A0AA97FJJ7"/>
<dbReference type="RefSeq" id="WP_317140386.1">
    <property type="nucleotide sequence ID" value="NZ_CP118157.1"/>
</dbReference>
<sequence>MGQGFFVVLQVDVGVELAGALPEFGVESVGGVEDGLVDADELRGHVKVLFERDLGEERLVAQAPAGVVAGEVERVGVGGQVLAGA</sequence>
<evidence type="ECO:0000313" key="2">
    <source>
        <dbReference type="Proteomes" id="UP001305498"/>
    </source>
</evidence>
<reference evidence="1 2" key="1">
    <citation type="submission" date="2023-02" db="EMBL/GenBank/DDBJ databases">
        <title>Microbacterium betulae sp. nov., isolated from birch wood.</title>
        <authorList>
            <person name="Pasciak M."/>
            <person name="Pawlik K.J."/>
            <person name="Martynowski D."/>
            <person name="Laczmanski L."/>
            <person name="Ciekot J."/>
            <person name="Szponar B."/>
            <person name="Wojcik-Fatla A."/>
            <person name="Mackiewicz B."/>
            <person name="Farian E."/>
            <person name="Cholewa G."/>
            <person name="Cholewa A."/>
            <person name="Dutkiewicz J."/>
        </authorList>
    </citation>
    <scope>NUCLEOTIDE SEQUENCE [LARGE SCALE GENOMIC DNA]</scope>
    <source>
        <strain evidence="1 2">AB</strain>
    </source>
</reference>
<accession>A0AA97FJJ7</accession>
<name>A0AA97FJJ7_9MICO</name>